<dbReference type="Gene3D" id="3.90.226.10">
    <property type="entry name" value="2-enoyl-CoA Hydratase, Chain A, domain 1"/>
    <property type="match status" value="1"/>
</dbReference>
<dbReference type="InterPro" id="IPR029045">
    <property type="entry name" value="ClpP/crotonase-like_dom_sf"/>
</dbReference>
<evidence type="ECO:0000313" key="2">
    <source>
        <dbReference type="EMBL" id="MDQ7903740.1"/>
    </source>
</evidence>
<dbReference type="PANTHER" id="PTHR43802">
    <property type="entry name" value="ENOYL-COA HYDRATASE"/>
    <property type="match status" value="1"/>
</dbReference>
<gene>
    <name evidence="2" type="ORF">RB614_04315</name>
</gene>
<name>A0ABU0ZBN0_9ACTN</name>
<dbReference type="SUPFAM" id="SSF52096">
    <property type="entry name" value="ClpP/crotonase"/>
    <property type="match status" value="1"/>
</dbReference>
<accession>A0ABU0ZBN0</accession>
<dbReference type="PANTHER" id="PTHR43802:SF1">
    <property type="entry name" value="IP11341P-RELATED"/>
    <property type="match status" value="1"/>
</dbReference>
<comment type="similarity">
    <text evidence="1">Belongs to the enoyl-CoA hydratase/isomerase family.</text>
</comment>
<keyword evidence="3" id="KW-1185">Reference proteome</keyword>
<dbReference type="CDD" id="cd06558">
    <property type="entry name" value="crotonase-like"/>
    <property type="match status" value="1"/>
</dbReference>
<dbReference type="Proteomes" id="UP001230908">
    <property type="component" value="Unassembled WGS sequence"/>
</dbReference>
<comment type="caution">
    <text evidence="2">The sequence shown here is derived from an EMBL/GenBank/DDBJ whole genome shotgun (WGS) entry which is preliminary data.</text>
</comment>
<organism evidence="2 3">
    <name type="scientific">Phytohabitans maris</name>
    <dbReference type="NCBI Taxonomy" id="3071409"/>
    <lineage>
        <taxon>Bacteria</taxon>
        <taxon>Bacillati</taxon>
        <taxon>Actinomycetota</taxon>
        <taxon>Actinomycetes</taxon>
        <taxon>Micromonosporales</taxon>
        <taxon>Micromonosporaceae</taxon>
    </lineage>
</organism>
<dbReference type="RefSeq" id="WP_308711015.1">
    <property type="nucleotide sequence ID" value="NZ_JAVHUY010000003.1"/>
</dbReference>
<dbReference type="EMBL" id="JAVHUY010000003">
    <property type="protein sequence ID" value="MDQ7903740.1"/>
    <property type="molecule type" value="Genomic_DNA"/>
</dbReference>
<sequence>MTTIRYEVAEGVATVTLNRPDRFNAFTPEMGAAYNEALGRADRDPDVRAVVVTGAGRGFCGGADLAFLAEVDEGTAQDVPEGIRPRLAMEIRKPVVAAVNGSAAGVGFALILFADVRFVAAEAKLTTTFSRLGLAAEYGSAWLLPRLVGLGNAADVLLSGRALTGEEAYRIGLAQRVLPAADVLPAALEYAREIAAYCAPRALETIKGQLRADLERPLDAALDAAAALMHASFGSPDLPEAMAARAEKRPPRFQPLGD</sequence>
<dbReference type="Pfam" id="PF00378">
    <property type="entry name" value="ECH_1"/>
    <property type="match status" value="1"/>
</dbReference>
<proteinExistence type="inferred from homology"/>
<protein>
    <submittedName>
        <fullName evidence="2">Enoyl-CoA hydratase-related protein</fullName>
    </submittedName>
</protein>
<evidence type="ECO:0000313" key="3">
    <source>
        <dbReference type="Proteomes" id="UP001230908"/>
    </source>
</evidence>
<evidence type="ECO:0000256" key="1">
    <source>
        <dbReference type="ARBA" id="ARBA00005254"/>
    </source>
</evidence>
<reference evidence="2 3" key="1">
    <citation type="submission" date="2023-08" db="EMBL/GenBank/DDBJ databases">
        <title>Phytohabitans sansha sp. nov., isolated from marine sediment.</title>
        <authorList>
            <person name="Zhao Y."/>
            <person name="Yi K."/>
        </authorList>
    </citation>
    <scope>NUCLEOTIDE SEQUENCE [LARGE SCALE GENOMIC DNA]</scope>
    <source>
        <strain evidence="2 3">ZYX-F-186</strain>
    </source>
</reference>
<dbReference type="InterPro" id="IPR001753">
    <property type="entry name" value="Enoyl-CoA_hydra/iso"/>
</dbReference>